<sequence>ISSMVVAVGLTIAAAGFTGHYVLQAMKYMETQVKQVFQSLTKSAISGGYYRVLQPIKEK</sequence>
<protein>
    <submittedName>
        <fullName evidence="1">Uncharacterized protein</fullName>
    </submittedName>
</protein>
<reference evidence="1" key="1">
    <citation type="submission" date="2025-08" db="UniProtKB">
        <authorList>
            <consortium name="Ensembl"/>
        </authorList>
    </citation>
    <scope>IDENTIFICATION</scope>
</reference>
<keyword evidence="2" id="KW-1185">Reference proteome</keyword>
<proteinExistence type="predicted"/>
<accession>A0A8D2HTH2</accession>
<dbReference type="Proteomes" id="UP000694417">
    <property type="component" value="Unplaced"/>
</dbReference>
<reference evidence="1" key="2">
    <citation type="submission" date="2025-09" db="UniProtKB">
        <authorList>
            <consortium name="Ensembl"/>
        </authorList>
    </citation>
    <scope>IDENTIFICATION</scope>
</reference>
<organism evidence="1 2">
    <name type="scientific">Urocitellus parryii</name>
    <name type="common">Arctic ground squirrel</name>
    <name type="synonym">Spermophilus parryii</name>
    <dbReference type="NCBI Taxonomy" id="9999"/>
    <lineage>
        <taxon>Eukaryota</taxon>
        <taxon>Metazoa</taxon>
        <taxon>Chordata</taxon>
        <taxon>Craniata</taxon>
        <taxon>Vertebrata</taxon>
        <taxon>Euteleostomi</taxon>
        <taxon>Mammalia</taxon>
        <taxon>Eutheria</taxon>
        <taxon>Euarchontoglires</taxon>
        <taxon>Glires</taxon>
        <taxon>Rodentia</taxon>
        <taxon>Sciuromorpha</taxon>
        <taxon>Sciuridae</taxon>
        <taxon>Xerinae</taxon>
        <taxon>Marmotini</taxon>
        <taxon>Urocitellus</taxon>
    </lineage>
</organism>
<dbReference type="AlphaFoldDB" id="A0A8D2HTH2"/>
<dbReference type="Ensembl" id="ENSUPAT00010020870.1">
    <property type="protein sequence ID" value="ENSUPAP00010018324.1"/>
    <property type="gene ID" value="ENSUPAG00010014563.1"/>
</dbReference>
<name>A0A8D2HTH2_UROPR</name>
<evidence type="ECO:0000313" key="1">
    <source>
        <dbReference type="Ensembl" id="ENSUPAP00010018324.1"/>
    </source>
</evidence>
<evidence type="ECO:0000313" key="2">
    <source>
        <dbReference type="Proteomes" id="UP000694417"/>
    </source>
</evidence>
<dbReference type="GeneTree" id="ENSGT00940000163824"/>